<dbReference type="InterPro" id="IPR000182">
    <property type="entry name" value="GNAT_dom"/>
</dbReference>
<dbReference type="PANTHER" id="PTHR43792:SF8">
    <property type="entry name" value="[RIBOSOMAL PROTEIN US5]-ALANINE N-ACETYLTRANSFERASE"/>
    <property type="match status" value="1"/>
</dbReference>
<dbReference type="Pfam" id="PF13302">
    <property type="entry name" value="Acetyltransf_3"/>
    <property type="match status" value="1"/>
</dbReference>
<gene>
    <name evidence="5" type="ORF">B1202_01910</name>
</gene>
<feature type="domain" description="N-acetyltransferase" evidence="4">
    <location>
        <begin position="12"/>
        <end position="158"/>
    </location>
</feature>
<evidence type="ECO:0000313" key="5">
    <source>
        <dbReference type="EMBL" id="OOV85425.1"/>
    </source>
</evidence>
<evidence type="ECO:0000259" key="4">
    <source>
        <dbReference type="Pfam" id="PF13302"/>
    </source>
</evidence>
<dbReference type="GO" id="GO:0016747">
    <property type="term" value="F:acyltransferase activity, transferring groups other than amino-acyl groups"/>
    <property type="evidence" value="ECO:0007669"/>
    <property type="project" value="InterPro"/>
</dbReference>
<keyword evidence="1 5" id="KW-0808">Transferase</keyword>
<evidence type="ECO:0000256" key="1">
    <source>
        <dbReference type="ARBA" id="ARBA00022679"/>
    </source>
</evidence>
<dbReference type="RefSeq" id="WP_078188857.1">
    <property type="nucleotide sequence ID" value="NZ_JAMCOZ010000010.1"/>
</dbReference>
<dbReference type="SUPFAM" id="SSF55729">
    <property type="entry name" value="Acyl-CoA N-acyltransferases (Nat)"/>
    <property type="match status" value="1"/>
</dbReference>
<evidence type="ECO:0000256" key="2">
    <source>
        <dbReference type="ARBA" id="ARBA00023315"/>
    </source>
</evidence>
<protein>
    <submittedName>
        <fullName evidence="5">N-acetyltransferase</fullName>
    </submittedName>
</protein>
<proteinExistence type="inferred from homology"/>
<dbReference type="PANTHER" id="PTHR43792">
    <property type="entry name" value="GNAT FAMILY, PUTATIVE (AFU_ORTHOLOGUE AFUA_3G00765)-RELATED-RELATED"/>
    <property type="match status" value="1"/>
</dbReference>
<keyword evidence="6" id="KW-1185">Reference proteome</keyword>
<accession>A0A1T1H6K2</accession>
<sequence>MKLNDFDMTHGRITLQLIQRHDAKALYEAICQSIETLRMFPASLAWSLQEPNLDASLAFCDSRVLAALNQENFVYVIREQQSHNFLGVMDIHQINWMENQAAVGFWGNVEFKGQGFMIEALRLFVDQLLNDLGFQQLNAFVDVENKRARRLCERANFKLIEIDEAAIQNPVDGSWRDICKYEIVKK</sequence>
<dbReference type="InterPro" id="IPR016181">
    <property type="entry name" value="Acyl_CoA_acyltransferase"/>
</dbReference>
<organism evidence="5 6">
    <name type="scientific">Acinetobacter amyesii</name>
    <dbReference type="NCBI Taxonomy" id="2942470"/>
    <lineage>
        <taxon>Bacteria</taxon>
        <taxon>Pseudomonadati</taxon>
        <taxon>Pseudomonadota</taxon>
        <taxon>Gammaproteobacteria</taxon>
        <taxon>Moraxellales</taxon>
        <taxon>Moraxellaceae</taxon>
        <taxon>Acinetobacter</taxon>
    </lineage>
</organism>
<evidence type="ECO:0000313" key="6">
    <source>
        <dbReference type="Proteomes" id="UP000191160"/>
    </source>
</evidence>
<dbReference type="InterPro" id="IPR051531">
    <property type="entry name" value="N-acetyltransferase"/>
</dbReference>
<evidence type="ECO:0000256" key="3">
    <source>
        <dbReference type="ARBA" id="ARBA00038502"/>
    </source>
</evidence>
<comment type="similarity">
    <text evidence="3">Belongs to the acetyltransferase family. RimJ subfamily.</text>
</comment>
<comment type="caution">
    <text evidence="5">The sequence shown here is derived from an EMBL/GenBank/DDBJ whole genome shotgun (WGS) entry which is preliminary data.</text>
</comment>
<dbReference type="Gene3D" id="3.40.630.30">
    <property type="match status" value="1"/>
</dbReference>
<name>A0A1T1H6K2_9GAMM</name>
<dbReference type="AlphaFoldDB" id="A0A1T1H6K2"/>
<dbReference type="Proteomes" id="UP000191160">
    <property type="component" value="Unassembled WGS sequence"/>
</dbReference>
<reference evidence="5 6" key="1">
    <citation type="submission" date="2017-02" db="EMBL/GenBank/DDBJ databases">
        <title>Acinetobacter sp. ANC 4945, whole genome shotgun sequencing project.</title>
        <authorList>
            <person name="Radolfova-Krizova L."/>
            <person name="Al Atrouni A."/>
            <person name="Nemec A."/>
        </authorList>
    </citation>
    <scope>NUCLEOTIDE SEQUENCE [LARGE SCALE GENOMIC DNA]</scope>
    <source>
        <strain evidence="5 6">ANC 4945</strain>
    </source>
</reference>
<dbReference type="EMBL" id="MVKX01000001">
    <property type="protein sequence ID" value="OOV85425.1"/>
    <property type="molecule type" value="Genomic_DNA"/>
</dbReference>
<keyword evidence="2" id="KW-0012">Acyltransferase</keyword>